<evidence type="ECO:0000313" key="3">
    <source>
        <dbReference type="Proteomes" id="UP001056201"/>
    </source>
</evidence>
<dbReference type="InterPro" id="IPR055013">
    <property type="entry name" value="CzcI"/>
</dbReference>
<proteinExistence type="predicted"/>
<organism evidence="2 3">
    <name type="scientific">Aquincola tertiaricarbonis</name>
    <dbReference type="NCBI Taxonomy" id="391953"/>
    <lineage>
        <taxon>Bacteria</taxon>
        <taxon>Pseudomonadati</taxon>
        <taxon>Pseudomonadota</taxon>
        <taxon>Betaproteobacteria</taxon>
        <taxon>Burkholderiales</taxon>
        <taxon>Sphaerotilaceae</taxon>
        <taxon>Aquincola</taxon>
    </lineage>
</organism>
<evidence type="ECO:0000256" key="1">
    <source>
        <dbReference type="SAM" id="SignalP"/>
    </source>
</evidence>
<feature type="signal peptide" evidence="1">
    <location>
        <begin position="1"/>
        <end position="17"/>
    </location>
</feature>
<accession>A0ABY4S902</accession>
<feature type="chain" id="PRO_5045464815" evidence="1">
    <location>
        <begin position="18"/>
        <end position="116"/>
    </location>
</feature>
<protein>
    <submittedName>
        <fullName evidence="2">Cobalt-zinc-cadmium resistance protein</fullName>
    </submittedName>
</protein>
<dbReference type="Proteomes" id="UP001056201">
    <property type="component" value="Chromosome 1"/>
</dbReference>
<keyword evidence="1" id="KW-0732">Signal</keyword>
<evidence type="ECO:0000313" key="2">
    <source>
        <dbReference type="EMBL" id="URI08486.1"/>
    </source>
</evidence>
<keyword evidence="3" id="KW-1185">Reference proteome</keyword>
<name>A0ABY4S902_AQUTE</name>
<dbReference type="EMBL" id="CP097635">
    <property type="protein sequence ID" value="URI08486.1"/>
    <property type="molecule type" value="Genomic_DNA"/>
</dbReference>
<reference evidence="2" key="1">
    <citation type="submission" date="2022-05" db="EMBL/GenBank/DDBJ databases">
        <title>An RpoN-dependent PEP-CTERM gene is involved in floc formation of an Aquincola tertiaricarbonis strain.</title>
        <authorList>
            <person name="Qiu D."/>
            <person name="Xia M."/>
        </authorList>
    </citation>
    <scope>NUCLEOTIDE SEQUENCE</scope>
    <source>
        <strain evidence="2">RN12</strain>
    </source>
</reference>
<gene>
    <name evidence="2" type="ORF">MW290_04175</name>
</gene>
<sequence length="116" mass="12141">MVLLFLLAVLPLQFAWGAAATYCGHEKAPSSGHFGHHSHQHQASAESDSGSAAKKASVLADDLDCAFCHLGCVQPCASQTASVAAIQSSVLALTTLLLLDSGRPGRIERPKWFLAA</sequence>
<dbReference type="NCBIfam" id="NF045614">
    <property type="entry name" value="efflu_CzcI_Cupr"/>
    <property type="match status" value="1"/>
</dbReference>